<dbReference type="EMBL" id="JNHI01000119">
    <property type="protein sequence ID" value="KDS23218.1"/>
    <property type="molecule type" value="Genomic_DNA"/>
</dbReference>
<gene>
    <name evidence="2" type="ORF">M097_4944</name>
</gene>
<organism evidence="2 3">
    <name type="scientific">Phocaeicola vulgatus str. 3775 SL</name>
    <name type="common">B</name>
    <name type="synonym">iv</name>
    <dbReference type="NCBI Taxonomy" id="1339350"/>
    <lineage>
        <taxon>Bacteria</taxon>
        <taxon>Pseudomonadati</taxon>
        <taxon>Bacteroidota</taxon>
        <taxon>Bacteroidia</taxon>
        <taxon>Bacteroidales</taxon>
        <taxon>Bacteroidaceae</taxon>
        <taxon>Phocaeicola</taxon>
    </lineage>
</organism>
<proteinExistence type="predicted"/>
<feature type="region of interest" description="Disordered" evidence="1">
    <location>
        <begin position="123"/>
        <end position="149"/>
    </location>
</feature>
<name>A0A078QJQ6_PHOVU</name>
<accession>A0A078QJQ6</accession>
<comment type="caution">
    <text evidence="2">The sequence shown here is derived from an EMBL/GenBank/DDBJ whole genome shotgun (WGS) entry which is preliminary data.</text>
</comment>
<dbReference type="Proteomes" id="UP000028134">
    <property type="component" value="Unassembled WGS sequence"/>
</dbReference>
<reference evidence="2 3" key="1">
    <citation type="submission" date="2014-04" db="EMBL/GenBank/DDBJ databases">
        <authorList>
            <person name="Sears C."/>
            <person name="Carroll K."/>
            <person name="Sack B.R."/>
            <person name="Qadri F."/>
            <person name="Myers L.L."/>
            <person name="Chung G.-T."/>
            <person name="Escheverria P."/>
            <person name="Fraser C.M."/>
            <person name="Sadzewicz L."/>
            <person name="Shefchek K.A."/>
            <person name="Tallon L."/>
            <person name="Das S.P."/>
            <person name="Daugherty S."/>
            <person name="Mongodin E.F."/>
        </authorList>
    </citation>
    <scope>NUCLEOTIDE SEQUENCE [LARGE SCALE GENOMIC DNA]</scope>
    <source>
        <strain evidence="3">3775 SL(B) 10 (iv)</strain>
    </source>
</reference>
<dbReference type="RefSeq" id="WP_032946874.1">
    <property type="nucleotide sequence ID" value="NZ_JNHI01000119.1"/>
</dbReference>
<protein>
    <submittedName>
        <fullName evidence="2">Uncharacterized protein</fullName>
    </submittedName>
</protein>
<dbReference type="AlphaFoldDB" id="A0A078QJQ6"/>
<evidence type="ECO:0000313" key="3">
    <source>
        <dbReference type="Proteomes" id="UP000028134"/>
    </source>
</evidence>
<evidence type="ECO:0000313" key="2">
    <source>
        <dbReference type="EMBL" id="KDS23218.1"/>
    </source>
</evidence>
<sequence length="236" mass="27552">MKAKVFKYKSDGNTVVAPYMELEPYAENVYLSLSRKNEYGNEDDDCFHVVCRIENVYFSSGQYSRRFLKGEDRREKVATYCRNWIADTLQSAKRGSFVSLISVRVFEALGLDTTSLVQARESYKRKQEKKRREQEKKEAEERRVQEEQHQRLLDEQKQKFLDGERITGGMFLEITGRDGFDIHIRTKGTFNRHVRGIDRNGTVSFRKIKGCRTPDFTGCHKTVSAYLAFITEKEGK</sequence>
<evidence type="ECO:0000256" key="1">
    <source>
        <dbReference type="SAM" id="MobiDB-lite"/>
    </source>
</evidence>
<dbReference type="PATRIC" id="fig|1339350.3.peg.4667"/>